<keyword evidence="2" id="KW-1185">Reference proteome</keyword>
<dbReference type="EMBL" id="CAJVQA010067233">
    <property type="protein sequence ID" value="CAG8831942.1"/>
    <property type="molecule type" value="Genomic_DNA"/>
</dbReference>
<evidence type="ECO:0000313" key="1">
    <source>
        <dbReference type="EMBL" id="CAG8831942.1"/>
    </source>
</evidence>
<feature type="non-terminal residue" evidence="1">
    <location>
        <position position="1"/>
    </location>
</feature>
<accession>A0A9N9KHN5</accession>
<dbReference type="AlphaFoldDB" id="A0A9N9KHN5"/>
<reference evidence="1" key="1">
    <citation type="submission" date="2021-06" db="EMBL/GenBank/DDBJ databases">
        <authorList>
            <person name="Kallberg Y."/>
            <person name="Tangrot J."/>
            <person name="Rosling A."/>
        </authorList>
    </citation>
    <scope>NUCLEOTIDE SEQUENCE</scope>
    <source>
        <strain evidence="1">FL966</strain>
    </source>
</reference>
<sequence>KVIKKIYNGYNSSWIIDYNIILNKIDKIREFIIPIKKSELENLEKLNNNFEVYEYDDTEYVDIRYIKN</sequence>
<protein>
    <submittedName>
        <fullName evidence="1">14589_t:CDS:1</fullName>
    </submittedName>
</protein>
<name>A0A9N9KHN5_9GLOM</name>
<proteinExistence type="predicted"/>
<gene>
    <name evidence="1" type="ORF">CPELLU_LOCUS20792</name>
</gene>
<dbReference type="Proteomes" id="UP000789759">
    <property type="component" value="Unassembled WGS sequence"/>
</dbReference>
<comment type="caution">
    <text evidence="1">The sequence shown here is derived from an EMBL/GenBank/DDBJ whole genome shotgun (WGS) entry which is preliminary data.</text>
</comment>
<organism evidence="1 2">
    <name type="scientific">Cetraspora pellucida</name>
    <dbReference type="NCBI Taxonomy" id="1433469"/>
    <lineage>
        <taxon>Eukaryota</taxon>
        <taxon>Fungi</taxon>
        <taxon>Fungi incertae sedis</taxon>
        <taxon>Mucoromycota</taxon>
        <taxon>Glomeromycotina</taxon>
        <taxon>Glomeromycetes</taxon>
        <taxon>Diversisporales</taxon>
        <taxon>Gigasporaceae</taxon>
        <taxon>Cetraspora</taxon>
    </lineage>
</organism>
<evidence type="ECO:0000313" key="2">
    <source>
        <dbReference type="Proteomes" id="UP000789759"/>
    </source>
</evidence>